<dbReference type="GO" id="GO:0005737">
    <property type="term" value="C:cytoplasm"/>
    <property type="evidence" value="ECO:0007669"/>
    <property type="project" value="TreeGrafter"/>
</dbReference>
<name>A0A7J3ZL94_9CREN</name>
<dbReference type="InterPro" id="IPR001478">
    <property type="entry name" value="PDZ"/>
</dbReference>
<accession>A0A7J3ZL94</accession>
<dbReference type="PANTHER" id="PTHR13325:SF3">
    <property type="entry name" value="MEMBRANE-BOUND TRANSCRIPTION FACTOR SITE-2 PROTEASE"/>
    <property type="match status" value="1"/>
</dbReference>
<dbReference type="Pfam" id="PF02163">
    <property type="entry name" value="Peptidase_M50"/>
    <property type="match status" value="1"/>
</dbReference>
<dbReference type="Pfam" id="PF17820">
    <property type="entry name" value="PDZ_6"/>
    <property type="match status" value="1"/>
</dbReference>
<evidence type="ECO:0000256" key="4">
    <source>
        <dbReference type="ARBA" id="ARBA00023136"/>
    </source>
</evidence>
<dbReference type="SMART" id="SM00228">
    <property type="entry name" value="PDZ"/>
    <property type="match status" value="1"/>
</dbReference>
<evidence type="ECO:0000256" key="5">
    <source>
        <dbReference type="SAM" id="Phobius"/>
    </source>
</evidence>
<dbReference type="SUPFAM" id="SSF50156">
    <property type="entry name" value="PDZ domain-like"/>
    <property type="match status" value="1"/>
</dbReference>
<keyword evidence="3 5" id="KW-1133">Transmembrane helix</keyword>
<dbReference type="PROSITE" id="PS50106">
    <property type="entry name" value="PDZ"/>
    <property type="match status" value="1"/>
</dbReference>
<dbReference type="InterPro" id="IPR008915">
    <property type="entry name" value="Peptidase_M50"/>
</dbReference>
<dbReference type="EMBL" id="DRZC01000028">
    <property type="protein sequence ID" value="HHQ80210.1"/>
    <property type="molecule type" value="Genomic_DNA"/>
</dbReference>
<dbReference type="Gene3D" id="2.30.42.10">
    <property type="match status" value="1"/>
</dbReference>
<dbReference type="InterPro" id="IPR041489">
    <property type="entry name" value="PDZ_6"/>
</dbReference>
<dbReference type="InterPro" id="IPR036034">
    <property type="entry name" value="PDZ_sf"/>
</dbReference>
<feature type="transmembrane region" description="Helical" evidence="5">
    <location>
        <begin position="100"/>
        <end position="131"/>
    </location>
</feature>
<dbReference type="PANTHER" id="PTHR13325">
    <property type="entry name" value="PROTEASE M50 MEMBRANE-BOUND TRANSCRIPTION FACTOR SITE 2 PROTEASE"/>
    <property type="match status" value="1"/>
</dbReference>
<evidence type="ECO:0000256" key="3">
    <source>
        <dbReference type="ARBA" id="ARBA00022989"/>
    </source>
</evidence>
<dbReference type="GO" id="GO:0012505">
    <property type="term" value="C:endomembrane system"/>
    <property type="evidence" value="ECO:0007669"/>
    <property type="project" value="UniProtKB-SubCell"/>
</dbReference>
<comment type="caution">
    <text evidence="7">The sequence shown here is derived from an EMBL/GenBank/DDBJ whole genome shotgun (WGS) entry which is preliminary data.</text>
</comment>
<evidence type="ECO:0000256" key="2">
    <source>
        <dbReference type="ARBA" id="ARBA00022692"/>
    </source>
</evidence>
<evidence type="ECO:0000313" key="7">
    <source>
        <dbReference type="EMBL" id="HHQ80210.1"/>
    </source>
</evidence>
<evidence type="ECO:0000256" key="1">
    <source>
        <dbReference type="ARBA" id="ARBA00004127"/>
    </source>
</evidence>
<dbReference type="GO" id="GO:0016020">
    <property type="term" value="C:membrane"/>
    <property type="evidence" value="ECO:0007669"/>
    <property type="project" value="InterPro"/>
</dbReference>
<feature type="transmembrane region" description="Helical" evidence="5">
    <location>
        <begin position="352"/>
        <end position="372"/>
    </location>
</feature>
<keyword evidence="4 5" id="KW-0472">Membrane</keyword>
<comment type="subcellular location">
    <subcellularLocation>
        <location evidence="1">Endomembrane system</location>
        <topology evidence="1">Multi-pass membrane protein</topology>
    </subcellularLocation>
</comment>
<dbReference type="GO" id="GO:0031293">
    <property type="term" value="P:membrane protein intracellular domain proteolysis"/>
    <property type="evidence" value="ECO:0007669"/>
    <property type="project" value="TreeGrafter"/>
</dbReference>
<evidence type="ECO:0000259" key="6">
    <source>
        <dbReference type="PROSITE" id="PS50106"/>
    </source>
</evidence>
<gene>
    <name evidence="7" type="ORF">ENM78_01925</name>
</gene>
<dbReference type="AlphaFoldDB" id="A0A7J3ZL94"/>
<feature type="domain" description="PDZ" evidence="6">
    <location>
        <begin position="202"/>
        <end position="246"/>
    </location>
</feature>
<reference evidence="7" key="1">
    <citation type="journal article" date="2020" name="mSystems">
        <title>Genome- and Community-Level Interaction Insights into Carbon Utilization and Element Cycling Functions of Hydrothermarchaeota in Hydrothermal Sediment.</title>
        <authorList>
            <person name="Zhou Z."/>
            <person name="Liu Y."/>
            <person name="Xu W."/>
            <person name="Pan J."/>
            <person name="Luo Z.H."/>
            <person name="Li M."/>
        </authorList>
    </citation>
    <scope>NUCLEOTIDE SEQUENCE [LARGE SCALE GENOMIC DNA]</scope>
    <source>
        <strain evidence="7">SpSt-1116</strain>
    </source>
</reference>
<protein>
    <submittedName>
        <fullName evidence="7">PDZ domain-containing protein</fullName>
    </submittedName>
</protein>
<organism evidence="7">
    <name type="scientific">Fervidicoccus fontis</name>
    <dbReference type="NCBI Taxonomy" id="683846"/>
    <lineage>
        <taxon>Archaea</taxon>
        <taxon>Thermoproteota</taxon>
        <taxon>Thermoprotei</taxon>
        <taxon>Fervidicoccales</taxon>
        <taxon>Fervidicoccaceae</taxon>
        <taxon>Fervidicoccus</taxon>
    </lineage>
</organism>
<dbReference type="PRINTS" id="PR01000">
    <property type="entry name" value="SREBPS2PTASE"/>
</dbReference>
<dbReference type="InterPro" id="IPR001193">
    <property type="entry name" value="MBTPS2"/>
</dbReference>
<dbReference type="GO" id="GO:0004222">
    <property type="term" value="F:metalloendopeptidase activity"/>
    <property type="evidence" value="ECO:0007669"/>
    <property type="project" value="InterPro"/>
</dbReference>
<proteinExistence type="predicted"/>
<feature type="transmembrane region" description="Helical" evidence="5">
    <location>
        <begin position="64"/>
        <end position="88"/>
    </location>
</feature>
<keyword evidence="2 5" id="KW-0812">Transmembrane</keyword>
<feature type="transmembrane region" description="Helical" evidence="5">
    <location>
        <begin position="302"/>
        <end position="331"/>
    </location>
</feature>
<sequence length="375" mass="40825">MQRMPPADSTAGIVLLFALFWLSALLLAYPLSKRNPHLKITPLFIMYRRESAFDFLRSLQGKKWFGVVLTASIAVTLLSMFLFYYFIFTISIRSLAGEESAVGIIPIVPGVTVKGAAIIYIIASIGIAAAIHELSHAAALRHVGVPIRSTGVLLAVILPAAFVEPNEEEFARRSIKEKVKVYSAGPASNFVLALLFLALITGLSAMSVGVEILQVEPGSPAEEAGLKPGFVITEVNGKPVKTIEDLHEALLPYRDIEATIVIKGVFKDGRPATFTVHKTKETKLIGIVIRQAKAIGFLPDSIYYPLVAFVTYGYLINLSLALINAAPLFITDGGRMLHDVIVLKFGGVKGKVLNFFIQILTLLMVFSSIRFVPIT</sequence>
<feature type="transmembrane region" description="Helical" evidence="5">
    <location>
        <begin position="184"/>
        <end position="206"/>
    </location>
</feature>